<dbReference type="EMBL" id="AAFI02000004">
    <property type="protein sequence ID" value="EDR41120.1"/>
    <property type="molecule type" value="Genomic_DNA"/>
</dbReference>
<dbReference type="FunCoup" id="B0G0Y7">
    <property type="interactions" value="246"/>
</dbReference>
<dbReference type="OMA" id="RFYTACT"/>
<reference evidence="1 2" key="1">
    <citation type="journal article" date="2005" name="Nature">
        <title>The genome of the social amoeba Dictyostelium discoideum.</title>
        <authorList>
            <consortium name="The Dictyostelium discoideum Sequencing Consortium"/>
            <person name="Eichinger L."/>
            <person name="Pachebat J.A."/>
            <person name="Glockner G."/>
            <person name="Rajandream M.A."/>
            <person name="Sucgang R."/>
            <person name="Berriman M."/>
            <person name="Song J."/>
            <person name="Olsen R."/>
            <person name="Szafranski K."/>
            <person name="Xu Q."/>
            <person name="Tunggal B."/>
            <person name="Kummerfeld S."/>
            <person name="Madera M."/>
            <person name="Konfortov B.A."/>
            <person name="Rivero F."/>
            <person name="Bankier A.T."/>
            <person name="Lehmann R."/>
            <person name="Hamlin N."/>
            <person name="Davies R."/>
            <person name="Gaudet P."/>
            <person name="Fey P."/>
            <person name="Pilcher K."/>
            <person name="Chen G."/>
            <person name="Saunders D."/>
            <person name="Sodergren E."/>
            <person name="Davis P."/>
            <person name="Kerhornou A."/>
            <person name="Nie X."/>
            <person name="Hall N."/>
            <person name="Anjard C."/>
            <person name="Hemphill L."/>
            <person name="Bason N."/>
            <person name="Farbrother P."/>
            <person name="Desany B."/>
            <person name="Just E."/>
            <person name="Morio T."/>
            <person name="Rost R."/>
            <person name="Churcher C."/>
            <person name="Cooper J."/>
            <person name="Haydock S."/>
            <person name="van Driessche N."/>
            <person name="Cronin A."/>
            <person name="Goodhead I."/>
            <person name="Muzny D."/>
            <person name="Mourier T."/>
            <person name="Pain A."/>
            <person name="Lu M."/>
            <person name="Harper D."/>
            <person name="Lindsay R."/>
            <person name="Hauser H."/>
            <person name="James K."/>
            <person name="Quiles M."/>
            <person name="Madan Babu M."/>
            <person name="Saito T."/>
            <person name="Buchrieser C."/>
            <person name="Wardroper A."/>
            <person name="Felder M."/>
            <person name="Thangavelu M."/>
            <person name="Johnson D."/>
            <person name="Knights A."/>
            <person name="Loulseged H."/>
            <person name="Mungall K."/>
            <person name="Oliver K."/>
            <person name="Price C."/>
            <person name="Quail M.A."/>
            <person name="Urushihara H."/>
            <person name="Hernandez J."/>
            <person name="Rabbinowitsch E."/>
            <person name="Steffen D."/>
            <person name="Sanders M."/>
            <person name="Ma J."/>
            <person name="Kohara Y."/>
            <person name="Sharp S."/>
            <person name="Simmonds M."/>
            <person name="Spiegler S."/>
            <person name="Tivey A."/>
            <person name="Sugano S."/>
            <person name="White B."/>
            <person name="Walker D."/>
            <person name="Woodward J."/>
            <person name="Winckler T."/>
            <person name="Tanaka Y."/>
            <person name="Shaulsky G."/>
            <person name="Schleicher M."/>
            <person name="Weinstock G."/>
            <person name="Rosenthal A."/>
            <person name="Cox E.C."/>
            <person name="Chisholm R.L."/>
            <person name="Gibbs R."/>
            <person name="Loomis W.F."/>
            <person name="Platzer M."/>
            <person name="Kay R.R."/>
            <person name="Williams J."/>
            <person name="Dear P.H."/>
            <person name="Noegel A.A."/>
            <person name="Barrell B."/>
            <person name="Kuspa A."/>
        </authorList>
    </citation>
    <scope>NUCLEOTIDE SEQUENCE [LARGE SCALE GENOMIC DNA]</scope>
    <source>
        <strain evidence="1 2">AX4</strain>
    </source>
</reference>
<dbReference type="eggNOG" id="ENOG502RIEY">
    <property type="taxonomic scope" value="Eukaryota"/>
</dbReference>
<protein>
    <submittedName>
        <fullName evidence="1">Uncharacterized protein</fullName>
    </submittedName>
</protein>
<dbReference type="AlphaFoldDB" id="B0G0Y7"/>
<dbReference type="Proteomes" id="UP000002195">
    <property type="component" value="Unassembled WGS sequence"/>
</dbReference>
<dbReference type="SMR" id="B0G0Y7"/>
<evidence type="ECO:0000313" key="2">
    <source>
        <dbReference type="Proteomes" id="UP000002195"/>
    </source>
</evidence>
<dbReference type="PaxDb" id="44689-DDB0233682"/>
<dbReference type="VEuPathDB" id="AmoebaDB:DDB_G0268646"/>
<keyword evidence="2" id="KW-1185">Reference proteome</keyword>
<accession>B0G0Y7</accession>
<gene>
    <name evidence="1" type="ORF">DDB_G0268646</name>
</gene>
<dbReference type="RefSeq" id="XP_001732950.1">
    <property type="nucleotide sequence ID" value="XM_001732898.1"/>
</dbReference>
<evidence type="ECO:0000313" key="1">
    <source>
        <dbReference type="EMBL" id="EDR41120.1"/>
    </source>
</evidence>
<proteinExistence type="predicted"/>
<dbReference type="dictyBase" id="DDB_G0268646"/>
<name>B0G0Y7_DICDI</name>
<dbReference type="KEGG" id="ddi:DDB_G0268646"/>
<organism evidence="1 2">
    <name type="scientific">Dictyostelium discoideum</name>
    <name type="common">Social amoeba</name>
    <dbReference type="NCBI Taxonomy" id="44689"/>
    <lineage>
        <taxon>Eukaryota</taxon>
        <taxon>Amoebozoa</taxon>
        <taxon>Evosea</taxon>
        <taxon>Eumycetozoa</taxon>
        <taxon>Dictyostelia</taxon>
        <taxon>Dictyosteliales</taxon>
        <taxon>Dictyosteliaceae</taxon>
        <taxon>Dictyostelium</taxon>
    </lineage>
</organism>
<sequence length="105" mass="11980">MSMVAKRLFTTQSIESAKKILSSLPKSNMDQKIKDLLEKNADIAKKYNLKYTPKTEQEQLNEIVEITNSFKKAGEKAFEAMGKAYKDVQPIETKTVKDFIPEYTA</sequence>
<dbReference type="HOGENOM" id="CLU_2241665_0_0_1"/>
<dbReference type="InParanoid" id="B0G0Y7"/>
<dbReference type="GeneID" id="8616514"/>
<comment type="caution">
    <text evidence="1">The sequence shown here is derived from an EMBL/GenBank/DDBJ whole genome shotgun (WGS) entry which is preliminary data.</text>
</comment>